<evidence type="ECO:0000313" key="1">
    <source>
        <dbReference type="EMBL" id="RBM07714.1"/>
    </source>
</evidence>
<accession>A0A365YZB9</accession>
<dbReference type="OrthoDB" id="7274964at2"/>
<sequence length="182" mass="19238">MSCYATVLSDLPCGERLAVWTVRRLVGPARQIPSCSVDAHGAGLSVNARPPLGLFLPCNRREFADVARAFDNALGWMSRQRLPLPDIAMAGVMRVTETERRLLAATAAAQAGHDDDARAALHDVSAHEGVAARLMPAITLLGACLAGAGYWLGARVTRPALHRAPLYATAMRPCATPSAGMA</sequence>
<gene>
    <name evidence="1" type="ORF">NJLHNGOC_06725</name>
</gene>
<evidence type="ECO:0000313" key="2">
    <source>
        <dbReference type="Proteomes" id="UP000252680"/>
    </source>
</evidence>
<organism evidence="1 2">
    <name type="scientific">Novacetimonas cocois</name>
    <dbReference type="NCBI Taxonomy" id="1747507"/>
    <lineage>
        <taxon>Bacteria</taxon>
        <taxon>Pseudomonadati</taxon>
        <taxon>Pseudomonadota</taxon>
        <taxon>Alphaproteobacteria</taxon>
        <taxon>Acetobacterales</taxon>
        <taxon>Acetobacteraceae</taxon>
        <taxon>Novacetimonas</taxon>
    </lineage>
</organism>
<keyword evidence="2" id="KW-1185">Reference proteome</keyword>
<protein>
    <submittedName>
        <fullName evidence="1">Uncharacterized protein</fullName>
    </submittedName>
</protein>
<reference evidence="1 2" key="1">
    <citation type="submission" date="2018-05" db="EMBL/GenBank/DDBJ databases">
        <title>Komagataeibacter cocois sp. nov., for a novel cellulose- producing strain isolated from coconut milk.</title>
        <authorList>
            <person name="Liu L."/>
            <person name="Wang Y."/>
            <person name="Liu S."/>
            <person name="Bi J."/>
            <person name="Chen H."/>
            <person name="Deng J."/>
            <person name="Zhang C."/>
            <person name="Hu Q."/>
            <person name="Li C."/>
        </authorList>
    </citation>
    <scope>NUCLEOTIDE SEQUENCE [LARGE SCALE GENOMIC DNA]</scope>
    <source>
        <strain evidence="1 2">WE7</strain>
    </source>
</reference>
<proteinExistence type="predicted"/>
<dbReference type="EMBL" id="QEXL01000007">
    <property type="protein sequence ID" value="RBM07714.1"/>
    <property type="molecule type" value="Genomic_DNA"/>
</dbReference>
<dbReference type="RefSeq" id="WP_113595678.1">
    <property type="nucleotide sequence ID" value="NZ_QEXL01000007.1"/>
</dbReference>
<name>A0A365YZB9_9PROT</name>
<dbReference type="AlphaFoldDB" id="A0A365YZB9"/>
<dbReference type="Proteomes" id="UP000252680">
    <property type="component" value="Unassembled WGS sequence"/>
</dbReference>
<comment type="caution">
    <text evidence="1">The sequence shown here is derived from an EMBL/GenBank/DDBJ whole genome shotgun (WGS) entry which is preliminary data.</text>
</comment>